<dbReference type="Proteomes" id="UP000677616">
    <property type="component" value="Chromosome"/>
</dbReference>
<organism evidence="3 4">
    <name type="scientific">Streptococcus oriscaviae</name>
    <dbReference type="NCBI Taxonomy" id="2781599"/>
    <lineage>
        <taxon>Bacteria</taxon>
        <taxon>Bacillati</taxon>
        <taxon>Bacillota</taxon>
        <taxon>Bacilli</taxon>
        <taxon>Lactobacillales</taxon>
        <taxon>Streptococcaceae</taxon>
        <taxon>Streptococcus</taxon>
    </lineage>
</organism>
<reference evidence="3 4" key="1">
    <citation type="submission" date="2021-04" db="EMBL/GenBank/DDBJ databases">
        <title>Complete genome sequence of a novel Streptococcus species.</title>
        <authorList>
            <person name="Teng J.L.L."/>
        </authorList>
    </citation>
    <scope>NUCLEOTIDE SEQUENCE [LARGE SCALE GENOMIC DNA]</scope>
    <source>
        <strain evidence="3 4">HKU75</strain>
    </source>
</reference>
<evidence type="ECO:0000256" key="1">
    <source>
        <dbReference type="SAM" id="MobiDB-lite"/>
    </source>
</evidence>
<dbReference type="RefSeq" id="WP_212569866.1">
    <property type="nucleotide sequence ID" value="NZ_CP073084.1"/>
</dbReference>
<proteinExistence type="predicted"/>
<sequence length="134" mass="15453">MAQKLGSEFLRTFTDYEPPVLFGRTKRQLVMTIGTFGSIGLSVLLSVTHFPKWIGYILLGAILVPVFLYGTKKDIELKERYRFSLTIQKRSYRTEQPTKGGEFTRHDFRSHMEITEVDQSRESTQESAETNPQT</sequence>
<dbReference type="EMBL" id="CP073084">
    <property type="protein sequence ID" value="QUE53700.1"/>
    <property type="molecule type" value="Genomic_DNA"/>
</dbReference>
<protein>
    <submittedName>
        <fullName evidence="3">PrgI family protein</fullName>
    </submittedName>
</protein>
<evidence type="ECO:0000313" key="3">
    <source>
        <dbReference type="EMBL" id="QUE53700.1"/>
    </source>
</evidence>
<keyword evidence="2" id="KW-0472">Membrane</keyword>
<feature type="region of interest" description="Disordered" evidence="1">
    <location>
        <begin position="94"/>
        <end position="134"/>
    </location>
</feature>
<evidence type="ECO:0000256" key="2">
    <source>
        <dbReference type="SAM" id="Phobius"/>
    </source>
</evidence>
<feature type="transmembrane region" description="Helical" evidence="2">
    <location>
        <begin position="53"/>
        <end position="71"/>
    </location>
</feature>
<keyword evidence="2" id="KW-1133">Transmembrane helix</keyword>
<gene>
    <name evidence="3" type="ORF">INT76_07635</name>
</gene>
<evidence type="ECO:0000313" key="4">
    <source>
        <dbReference type="Proteomes" id="UP000677616"/>
    </source>
</evidence>
<feature type="transmembrane region" description="Helical" evidence="2">
    <location>
        <begin position="29"/>
        <end position="47"/>
    </location>
</feature>
<name>A0ABX7YJ31_9STRE</name>
<accession>A0ABX7YJ31</accession>
<keyword evidence="4" id="KW-1185">Reference proteome</keyword>
<feature type="compositionally biased region" description="Polar residues" evidence="1">
    <location>
        <begin position="125"/>
        <end position="134"/>
    </location>
</feature>
<feature type="compositionally biased region" description="Basic and acidic residues" evidence="1">
    <location>
        <begin position="102"/>
        <end position="124"/>
    </location>
</feature>
<keyword evidence="2" id="KW-0812">Transmembrane</keyword>